<evidence type="ECO:0008006" key="4">
    <source>
        <dbReference type="Google" id="ProtNLM"/>
    </source>
</evidence>
<organism evidence="2 3">
    <name type="scientific">Lacinutrix venerupis</name>
    <dbReference type="NCBI Taxonomy" id="1486034"/>
    <lineage>
        <taxon>Bacteria</taxon>
        <taxon>Pseudomonadati</taxon>
        <taxon>Bacteroidota</taxon>
        <taxon>Flavobacteriia</taxon>
        <taxon>Flavobacteriales</taxon>
        <taxon>Flavobacteriaceae</taxon>
        <taxon>Lacinutrix</taxon>
    </lineage>
</organism>
<dbReference type="RefSeq" id="WP_076731866.1">
    <property type="nucleotide sequence ID" value="NZ_CP019352.1"/>
</dbReference>
<gene>
    <name evidence="2" type="ORF">BWR22_02525</name>
</gene>
<protein>
    <recommendedName>
        <fullName evidence="4">Fibronectin type-III domain-containing protein</fullName>
    </recommendedName>
</protein>
<proteinExistence type="predicted"/>
<sequence length="235" mass="25373">MIKKIKLLPIVLFVIITSCSSSDDGAGAVLPTPIPNTAPTAVNTLNYPTADLLCIDSNVNFQWAAATDADGDTINYRLTIALDRNQTNIVEQLTTTSTNQTVSLQPGIAYYWNVIAFDSQDEATASPTYAFYTESEGQSNYAPFAASLNAPELEASIDAGTVTLDWTGSDVDTTDTLTYDLYFGETTNPSITQTDVSTSTFNVTTVAATTYFWRVDTKDGNGVKTIGQEWSFSTN</sequence>
<evidence type="ECO:0000313" key="3">
    <source>
        <dbReference type="Proteomes" id="UP000187506"/>
    </source>
</evidence>
<dbReference type="InterPro" id="IPR013783">
    <property type="entry name" value="Ig-like_fold"/>
</dbReference>
<keyword evidence="3" id="KW-1185">Reference proteome</keyword>
<dbReference type="AlphaFoldDB" id="A0AAC9PVY7"/>
<keyword evidence="1" id="KW-0732">Signal</keyword>
<evidence type="ECO:0000256" key="1">
    <source>
        <dbReference type="SAM" id="SignalP"/>
    </source>
</evidence>
<dbReference type="Proteomes" id="UP000187506">
    <property type="component" value="Chromosome"/>
</dbReference>
<dbReference type="EMBL" id="CP019352">
    <property type="protein sequence ID" value="APX99227.1"/>
    <property type="molecule type" value="Genomic_DNA"/>
</dbReference>
<evidence type="ECO:0000313" key="2">
    <source>
        <dbReference type="EMBL" id="APX99227.1"/>
    </source>
</evidence>
<reference evidence="2 3" key="1">
    <citation type="submission" date="2017-01" db="EMBL/GenBank/DDBJ databases">
        <title>Complete genome of Lacinutrix venerupis DOK2-8 isolated from seawater in Dokdo.</title>
        <authorList>
            <person name="Chi W.-J."/>
            <person name="Kim J.H."/>
        </authorList>
    </citation>
    <scope>NUCLEOTIDE SEQUENCE [LARGE SCALE GENOMIC DNA]</scope>
    <source>
        <strain evidence="2 3">DOK2-8</strain>
    </source>
</reference>
<dbReference type="SUPFAM" id="SSF49265">
    <property type="entry name" value="Fibronectin type III"/>
    <property type="match status" value="1"/>
</dbReference>
<feature type="signal peptide" evidence="1">
    <location>
        <begin position="1"/>
        <end position="22"/>
    </location>
</feature>
<dbReference type="InterPro" id="IPR036116">
    <property type="entry name" value="FN3_sf"/>
</dbReference>
<feature type="chain" id="PRO_5042204344" description="Fibronectin type-III domain-containing protein" evidence="1">
    <location>
        <begin position="23"/>
        <end position="235"/>
    </location>
</feature>
<accession>A0AAC9PVY7</accession>
<dbReference type="PROSITE" id="PS51257">
    <property type="entry name" value="PROKAR_LIPOPROTEIN"/>
    <property type="match status" value="1"/>
</dbReference>
<dbReference type="KEGG" id="lvn:BWR22_02525"/>
<name>A0AAC9PVY7_9FLAO</name>
<dbReference type="Gene3D" id="2.60.40.10">
    <property type="entry name" value="Immunoglobulins"/>
    <property type="match status" value="2"/>
</dbReference>